<feature type="transmembrane region" description="Helical" evidence="7">
    <location>
        <begin position="203"/>
        <end position="222"/>
    </location>
</feature>
<comment type="caution">
    <text evidence="8">The sequence shown here is derived from an EMBL/GenBank/DDBJ whole genome shotgun (WGS) entry which is preliminary data.</text>
</comment>
<gene>
    <name evidence="8" type="ORF">F2Z89_04520</name>
</gene>
<accession>A0A642F4V3</accession>
<comment type="subcellular location">
    <subcellularLocation>
        <location evidence="1">Cell membrane</location>
        <topology evidence="1">Multi-pass membrane protein</topology>
    </subcellularLocation>
</comment>
<feature type="transmembrane region" description="Helical" evidence="7">
    <location>
        <begin position="52"/>
        <end position="71"/>
    </location>
</feature>
<dbReference type="EMBL" id="VWCJ01000002">
    <property type="protein sequence ID" value="KAA5000812.1"/>
    <property type="molecule type" value="Genomic_DNA"/>
</dbReference>
<keyword evidence="4 7" id="KW-0812">Transmembrane</keyword>
<evidence type="ECO:0000256" key="4">
    <source>
        <dbReference type="ARBA" id="ARBA00022692"/>
    </source>
</evidence>
<keyword evidence="6 7" id="KW-0472">Membrane</keyword>
<feature type="transmembrane region" description="Helical" evidence="7">
    <location>
        <begin position="371"/>
        <end position="392"/>
    </location>
</feature>
<evidence type="ECO:0000313" key="9">
    <source>
        <dbReference type="Proteomes" id="UP000460666"/>
    </source>
</evidence>
<feature type="transmembrane region" description="Helical" evidence="7">
    <location>
        <begin position="334"/>
        <end position="351"/>
    </location>
</feature>
<feature type="transmembrane region" description="Helical" evidence="7">
    <location>
        <begin position="401"/>
        <end position="419"/>
    </location>
</feature>
<evidence type="ECO:0000256" key="5">
    <source>
        <dbReference type="ARBA" id="ARBA00022989"/>
    </source>
</evidence>
<dbReference type="Proteomes" id="UP000460666">
    <property type="component" value="Unassembled WGS sequence"/>
</dbReference>
<evidence type="ECO:0000256" key="6">
    <source>
        <dbReference type="ARBA" id="ARBA00023136"/>
    </source>
</evidence>
<dbReference type="PANTHER" id="PTHR30250:SF10">
    <property type="entry name" value="LIPOPOLYSACCHARIDE BIOSYNTHESIS PROTEIN WZXC"/>
    <property type="match status" value="1"/>
</dbReference>
<dbReference type="PANTHER" id="PTHR30250">
    <property type="entry name" value="PST FAMILY PREDICTED COLANIC ACID TRANSPORTER"/>
    <property type="match status" value="1"/>
</dbReference>
<keyword evidence="5 7" id="KW-1133">Transmembrane helix</keyword>
<feature type="transmembrane region" description="Helical" evidence="7">
    <location>
        <begin position="425"/>
        <end position="447"/>
    </location>
</feature>
<evidence type="ECO:0000256" key="7">
    <source>
        <dbReference type="SAM" id="Phobius"/>
    </source>
</evidence>
<feature type="transmembrane region" description="Helical" evidence="7">
    <location>
        <begin position="21"/>
        <end position="46"/>
    </location>
</feature>
<name>A0A642F4V3_BACFG</name>
<comment type="similarity">
    <text evidence="2">Belongs to the polysaccharide synthase family.</text>
</comment>
<evidence type="ECO:0000256" key="3">
    <source>
        <dbReference type="ARBA" id="ARBA00022475"/>
    </source>
</evidence>
<evidence type="ECO:0000256" key="2">
    <source>
        <dbReference type="ARBA" id="ARBA00007430"/>
    </source>
</evidence>
<dbReference type="RefSeq" id="WP_005790523.1">
    <property type="nucleotide sequence ID" value="NZ_JADNCR010000002.1"/>
</dbReference>
<feature type="transmembrane region" description="Helical" evidence="7">
    <location>
        <begin position="181"/>
        <end position="197"/>
    </location>
</feature>
<dbReference type="AlphaFoldDB" id="A0A642F4V3"/>
<evidence type="ECO:0008006" key="10">
    <source>
        <dbReference type="Google" id="ProtNLM"/>
    </source>
</evidence>
<feature type="transmembrane region" description="Helical" evidence="7">
    <location>
        <begin position="114"/>
        <end position="135"/>
    </location>
</feature>
<organism evidence="8 9">
    <name type="scientific">Bacteroides fragilis</name>
    <dbReference type="NCBI Taxonomy" id="817"/>
    <lineage>
        <taxon>Bacteria</taxon>
        <taxon>Pseudomonadati</taxon>
        <taxon>Bacteroidota</taxon>
        <taxon>Bacteroidia</taxon>
        <taxon>Bacteroidales</taxon>
        <taxon>Bacteroidaceae</taxon>
        <taxon>Bacteroides</taxon>
    </lineage>
</organism>
<protein>
    <recommendedName>
        <fullName evidence="10">Polysaccharide biosynthesis protein</fullName>
    </recommendedName>
</protein>
<evidence type="ECO:0000313" key="8">
    <source>
        <dbReference type="EMBL" id="KAA5000812.1"/>
    </source>
</evidence>
<keyword evidence="3" id="KW-1003">Cell membrane</keyword>
<proteinExistence type="inferred from homology"/>
<dbReference type="InterPro" id="IPR050833">
    <property type="entry name" value="Poly_Biosynth_Transport"/>
</dbReference>
<sequence>MDLNVSFLRRIQHRLGIDKSIVFTSLARVIQAIGGVVSIFFVAKYLTDIEQGFYYTFGSIVAIQVFFELGLNGIITQYVAHEASYLSWESSTKLSGEKKYRSRLASLLHFCAKWYLFFSVILFITLTIVGLFFFSQFGGHDDIVWRLPWLLLAFGTALNLLLAPILAFLEGLGKVQEVAQLRLWQQIVGLLIVWGGLITGAKLYVLGVNWLIGIILVAVFILKSDFRYILQNIWQIPVKETVDYKTEIFPYQWKIALSWISGYFIFQLFNPVLFATEGAVIAGQMGMTLAALNGIQSLSLSWMTTKIPLYSGLIAQKQYRQLDIIFNRTLRQSVFINGVALFSMFIMIYFIRYYHFIIGGLDLESRFLDYLPMLLMMISLFINQFISSWAIYLRCHKEEPFLVNSIIGGILCCLSTVLLGKFFGVIGITSGYCLITFFLVFWGYWIFKTKKQEWHYE</sequence>
<evidence type="ECO:0000256" key="1">
    <source>
        <dbReference type="ARBA" id="ARBA00004651"/>
    </source>
</evidence>
<dbReference type="GO" id="GO:0005886">
    <property type="term" value="C:plasma membrane"/>
    <property type="evidence" value="ECO:0007669"/>
    <property type="project" value="UniProtKB-SubCell"/>
</dbReference>
<feature type="transmembrane region" description="Helical" evidence="7">
    <location>
        <begin position="147"/>
        <end position="169"/>
    </location>
</feature>
<reference evidence="8 9" key="1">
    <citation type="journal article" date="2019" name="Nat. Med.">
        <title>A library of human gut bacterial isolates paired with longitudinal multiomics data enables mechanistic microbiome research.</title>
        <authorList>
            <person name="Poyet M."/>
            <person name="Groussin M."/>
            <person name="Gibbons S.M."/>
            <person name="Avila-Pacheco J."/>
            <person name="Jiang X."/>
            <person name="Kearney S.M."/>
            <person name="Perrotta A.R."/>
            <person name="Berdy B."/>
            <person name="Zhao S."/>
            <person name="Lieberman T.D."/>
            <person name="Swanson P.K."/>
            <person name="Smith M."/>
            <person name="Roesemann S."/>
            <person name="Alexander J.E."/>
            <person name="Rich S.A."/>
            <person name="Livny J."/>
            <person name="Vlamakis H."/>
            <person name="Clish C."/>
            <person name="Bullock K."/>
            <person name="Deik A."/>
            <person name="Scott J."/>
            <person name="Pierce K.A."/>
            <person name="Xavier R.J."/>
            <person name="Alm E.J."/>
        </authorList>
    </citation>
    <scope>NUCLEOTIDE SEQUENCE [LARGE SCALE GENOMIC DNA]</scope>
    <source>
        <strain evidence="8 9">BIOML-A46</strain>
    </source>
</reference>